<evidence type="ECO:0000256" key="1">
    <source>
        <dbReference type="ARBA" id="ARBA00022649"/>
    </source>
</evidence>
<feature type="region of interest" description="Disordered" evidence="3">
    <location>
        <begin position="69"/>
        <end position="93"/>
    </location>
</feature>
<evidence type="ECO:0000256" key="3">
    <source>
        <dbReference type="SAM" id="MobiDB-lite"/>
    </source>
</evidence>
<reference evidence="4 5" key="1">
    <citation type="submission" date="2018-01" db="EMBL/GenBank/DDBJ databases">
        <title>Whole genome analyses suggest that Burkholderia sensu lato contains two further novel genera in the rhizoxinica-symbiotica group Mycetohabitans gen. nov., and Trinickia gen. nov.: implications for the evolution of diazotrophy and nodulation in the Burkholderiaceae.</title>
        <authorList>
            <person name="Estrada-de los Santos P."/>
            <person name="Palmer M."/>
            <person name="Chavez-Ramirez B."/>
            <person name="Beukes C."/>
            <person name="Steenkamp E.T."/>
            <person name="Hirsch A.M."/>
            <person name="Manyaka P."/>
            <person name="Maluk M."/>
            <person name="Lafos M."/>
            <person name="Crook M."/>
            <person name="Gross E."/>
            <person name="Simon M.F."/>
            <person name="Bueno dos Reis Junior F."/>
            <person name="Poole P.S."/>
            <person name="Venter S.N."/>
            <person name="James E.K."/>
        </authorList>
    </citation>
    <scope>NUCLEOTIDE SEQUENCE [LARGE SCALE GENOMIC DNA]</scope>
    <source>
        <strain evidence="4 5">GIMN1.004</strain>
    </source>
</reference>
<dbReference type="InterPro" id="IPR014795">
    <property type="entry name" value="TacA_1-like"/>
</dbReference>
<dbReference type="Pfam" id="PF08681">
    <property type="entry name" value="TacA1"/>
    <property type="match status" value="1"/>
</dbReference>
<dbReference type="SUPFAM" id="SSF47598">
    <property type="entry name" value="Ribbon-helix-helix"/>
    <property type="match status" value="1"/>
</dbReference>
<dbReference type="InterPro" id="IPR010985">
    <property type="entry name" value="Ribbon_hlx_hlx"/>
</dbReference>
<dbReference type="AlphaFoldDB" id="A0A2N7VQH9"/>
<sequence>MTTPNLPKIEHIDVRASTPVKQLLQEAVRACHKNVSEFLLDAGVTAATQTYVCCRGRRIGWPSVYGQPRWQSSTRTPRCDRGHNGTPTSSALAGCFL</sequence>
<evidence type="ECO:0000313" key="5">
    <source>
        <dbReference type="Proteomes" id="UP000235616"/>
    </source>
</evidence>
<evidence type="ECO:0000256" key="2">
    <source>
        <dbReference type="ARBA" id="ARBA00049988"/>
    </source>
</evidence>
<dbReference type="RefSeq" id="WP_102645988.1">
    <property type="nucleotide sequence ID" value="NZ_PNYA01000011.1"/>
</dbReference>
<comment type="similarity">
    <text evidence="2">Belongs to the TacA antitoxin family.</text>
</comment>
<proteinExistence type="inferred from homology"/>
<dbReference type="GO" id="GO:0006355">
    <property type="term" value="P:regulation of DNA-templated transcription"/>
    <property type="evidence" value="ECO:0007669"/>
    <property type="project" value="InterPro"/>
</dbReference>
<dbReference type="EMBL" id="PNYA01000011">
    <property type="protein sequence ID" value="PMS19401.1"/>
    <property type="molecule type" value="Genomic_DNA"/>
</dbReference>
<organism evidence="4 5">
    <name type="scientific">Trinickia dabaoshanensis</name>
    <dbReference type="NCBI Taxonomy" id="564714"/>
    <lineage>
        <taxon>Bacteria</taxon>
        <taxon>Pseudomonadati</taxon>
        <taxon>Pseudomonadota</taxon>
        <taxon>Betaproteobacteria</taxon>
        <taxon>Burkholderiales</taxon>
        <taxon>Burkholderiaceae</taxon>
        <taxon>Trinickia</taxon>
    </lineage>
</organism>
<name>A0A2N7VQH9_9BURK</name>
<evidence type="ECO:0000313" key="4">
    <source>
        <dbReference type="EMBL" id="PMS19401.1"/>
    </source>
</evidence>
<comment type="caution">
    <text evidence="4">The sequence shown here is derived from an EMBL/GenBank/DDBJ whole genome shotgun (WGS) entry which is preliminary data.</text>
</comment>
<dbReference type="Proteomes" id="UP000235616">
    <property type="component" value="Unassembled WGS sequence"/>
</dbReference>
<evidence type="ECO:0008006" key="6">
    <source>
        <dbReference type="Google" id="ProtNLM"/>
    </source>
</evidence>
<accession>A0A2N7VQH9</accession>
<dbReference type="OrthoDB" id="574265at2"/>
<protein>
    <recommendedName>
        <fullName evidence="6">DUF1778 domain-containing protein</fullName>
    </recommendedName>
</protein>
<gene>
    <name evidence="4" type="ORF">C0Z18_13845</name>
</gene>
<keyword evidence="5" id="KW-1185">Reference proteome</keyword>
<keyword evidence="1" id="KW-1277">Toxin-antitoxin system</keyword>